<reference evidence="2 3" key="1">
    <citation type="submission" date="2018-07" db="EMBL/GenBank/DDBJ databases">
        <title>Genomic Encyclopedia of Type Strains, Phase IV (KMG-IV): sequencing the most valuable type-strain genomes for metagenomic binning, comparative biology and taxonomic classification.</title>
        <authorList>
            <person name="Goeker M."/>
        </authorList>
    </citation>
    <scope>NUCLEOTIDE SEQUENCE [LARGE SCALE GENOMIC DNA]</scope>
    <source>
        <strain evidence="2 3">DSM 44952</strain>
    </source>
</reference>
<accession>A0A370GMW1</accession>
<dbReference type="Pfam" id="PF03713">
    <property type="entry name" value="DUF305"/>
    <property type="match status" value="1"/>
</dbReference>
<dbReference type="PROSITE" id="PS51257">
    <property type="entry name" value="PROKAR_LIPOPROTEIN"/>
    <property type="match status" value="1"/>
</dbReference>
<dbReference type="InterPro" id="IPR012347">
    <property type="entry name" value="Ferritin-like"/>
</dbReference>
<proteinExistence type="predicted"/>
<dbReference type="Proteomes" id="UP000255355">
    <property type="component" value="Unassembled WGS sequence"/>
</dbReference>
<dbReference type="PANTHER" id="PTHR36933">
    <property type="entry name" value="SLL0788 PROTEIN"/>
    <property type="match status" value="1"/>
</dbReference>
<dbReference type="STRING" id="1210089.GCA_001613165_07801"/>
<protein>
    <submittedName>
        <fullName evidence="2">Uncharacterized protein (DUF305 family)</fullName>
    </submittedName>
</protein>
<dbReference type="OrthoDB" id="26872at2"/>
<sequence>MTGRRLNPAAVAAAGCAISLLLVLGAAGRPLLIADPTAGSPFTAADIGFLQDMTTHHQQAVLMVSRLPADTDPVVRTLALRIDQTQRHEIGTMTGWLTLADRTTTNPAPMAWMRRDHQHSDTGEQMSHAATMPGMATFAELDAIGTAPDPEAVFLNLMQRHHYGGILMAQAAQQQLSDGPVTRLAREILVEQSSEIGTIGLMLTRPRP</sequence>
<feature type="domain" description="DUF305" evidence="1">
    <location>
        <begin position="46"/>
        <end position="199"/>
    </location>
</feature>
<organism evidence="2 3">
    <name type="scientific">Nocardia mexicana</name>
    <dbReference type="NCBI Taxonomy" id="279262"/>
    <lineage>
        <taxon>Bacteria</taxon>
        <taxon>Bacillati</taxon>
        <taxon>Actinomycetota</taxon>
        <taxon>Actinomycetes</taxon>
        <taxon>Mycobacteriales</taxon>
        <taxon>Nocardiaceae</taxon>
        <taxon>Nocardia</taxon>
    </lineage>
</organism>
<keyword evidence="3" id="KW-1185">Reference proteome</keyword>
<dbReference type="AlphaFoldDB" id="A0A370GMW1"/>
<evidence type="ECO:0000313" key="3">
    <source>
        <dbReference type="Proteomes" id="UP000255355"/>
    </source>
</evidence>
<dbReference type="RefSeq" id="WP_068032275.1">
    <property type="nucleotide sequence ID" value="NZ_QQAZ01000016.1"/>
</dbReference>
<evidence type="ECO:0000313" key="2">
    <source>
        <dbReference type="EMBL" id="RDI44616.1"/>
    </source>
</evidence>
<comment type="caution">
    <text evidence="2">The sequence shown here is derived from an EMBL/GenBank/DDBJ whole genome shotgun (WGS) entry which is preliminary data.</text>
</comment>
<dbReference type="EMBL" id="QQAZ01000016">
    <property type="protein sequence ID" value="RDI44616.1"/>
    <property type="molecule type" value="Genomic_DNA"/>
</dbReference>
<dbReference type="Gene3D" id="1.20.1260.10">
    <property type="match status" value="1"/>
</dbReference>
<dbReference type="PANTHER" id="PTHR36933:SF1">
    <property type="entry name" value="SLL0788 PROTEIN"/>
    <property type="match status" value="1"/>
</dbReference>
<name>A0A370GMW1_9NOCA</name>
<dbReference type="InterPro" id="IPR005183">
    <property type="entry name" value="DUF305_CopM-like"/>
</dbReference>
<gene>
    <name evidence="2" type="ORF">DFR68_1162</name>
</gene>
<evidence type="ECO:0000259" key="1">
    <source>
        <dbReference type="Pfam" id="PF03713"/>
    </source>
</evidence>